<dbReference type="GO" id="GO:0008049">
    <property type="term" value="P:male courtship behavior"/>
    <property type="evidence" value="ECO:0007669"/>
    <property type="project" value="TreeGrafter"/>
</dbReference>
<name>A0AA38I3L0_9CUCU</name>
<dbReference type="PANTHER" id="PTHR21143">
    <property type="entry name" value="INVERTEBRATE GUSTATORY RECEPTOR"/>
    <property type="match status" value="1"/>
</dbReference>
<dbReference type="InterPro" id="IPR013604">
    <property type="entry name" value="7TM_chemorcpt"/>
</dbReference>
<dbReference type="Proteomes" id="UP001168821">
    <property type="component" value="Unassembled WGS sequence"/>
</dbReference>
<proteinExistence type="inferred from homology"/>
<feature type="transmembrane region" description="Helical" evidence="8">
    <location>
        <begin position="356"/>
        <end position="376"/>
    </location>
</feature>
<keyword evidence="4 8" id="KW-1133">Transmembrane helix</keyword>
<feature type="transmembrane region" description="Helical" evidence="8">
    <location>
        <begin position="122"/>
        <end position="142"/>
    </location>
</feature>
<keyword evidence="6 8" id="KW-0675">Receptor</keyword>
<accession>A0AA38I3L0</accession>
<keyword evidence="3 8" id="KW-0812">Transmembrane</keyword>
<dbReference type="GO" id="GO:0005886">
    <property type="term" value="C:plasma membrane"/>
    <property type="evidence" value="ECO:0007669"/>
    <property type="project" value="UniProtKB-SubCell"/>
</dbReference>
<comment type="function">
    <text evidence="8">Gustatory receptor which mediates acceptance or avoidance behavior, depending on its substrates.</text>
</comment>
<evidence type="ECO:0000256" key="6">
    <source>
        <dbReference type="ARBA" id="ARBA00023170"/>
    </source>
</evidence>
<dbReference type="GO" id="GO:0043025">
    <property type="term" value="C:neuronal cell body"/>
    <property type="evidence" value="ECO:0007669"/>
    <property type="project" value="TreeGrafter"/>
</dbReference>
<dbReference type="EMBL" id="JALNTZ010000006">
    <property type="protein sequence ID" value="KAJ3648648.1"/>
    <property type="molecule type" value="Genomic_DNA"/>
</dbReference>
<comment type="similarity">
    <text evidence="8">Belongs to the insect chemoreceptor superfamily. Gustatory receptor (GR) family.</text>
</comment>
<comment type="caution">
    <text evidence="8">Lacks conserved residue(s) required for the propagation of feature annotation.</text>
</comment>
<comment type="subcellular location">
    <subcellularLocation>
        <location evidence="1 8">Cell membrane</location>
        <topology evidence="1 8">Multi-pass membrane protein</topology>
    </subcellularLocation>
</comment>
<keyword evidence="10" id="KW-1185">Reference proteome</keyword>
<evidence type="ECO:0000256" key="1">
    <source>
        <dbReference type="ARBA" id="ARBA00004651"/>
    </source>
</evidence>
<sequence>MSLIENTNVILKYFYKLLGIIQFTTDEDPSTISTVFSHIYPIPTFAYFFYASTIYMLKNDGTVSTYTSTCVEKIGGYSSLLTMLTSAVMFFKRTEQLKICLLKLDSIQIYFAPNKPPRKKKWVCGIMLAILSLNALFFFWHNGDLYEFGFYFIPMIMSAYDHVFLNDILTCVSCKFDTINRCLQRQVNSVDLFTIFPLNRVEEVRSMKHNEISSTIQRIQELTQMHYALINLTIRISGLFETTTIMAMLMWFSYVIGTVYYLAILLLQKTQEMYIELLGACIYLAFYFYWFFVMVVSFSYTQKKANETATYVHDIWNKYAMNNEVDKRVRHLQFVSLRLLNTRIQFTAKDFFNLDWTFCHMMIAAIGTYLVILIQFNNP</sequence>
<evidence type="ECO:0000256" key="4">
    <source>
        <dbReference type="ARBA" id="ARBA00022989"/>
    </source>
</evidence>
<feature type="transmembrane region" description="Helical" evidence="8">
    <location>
        <begin position="245"/>
        <end position="267"/>
    </location>
</feature>
<keyword evidence="2 8" id="KW-1003">Cell membrane</keyword>
<keyword evidence="5 8" id="KW-0472">Membrane</keyword>
<evidence type="ECO:0000256" key="3">
    <source>
        <dbReference type="ARBA" id="ARBA00022692"/>
    </source>
</evidence>
<dbReference type="Pfam" id="PF08395">
    <property type="entry name" value="7tm_7"/>
    <property type="match status" value="1"/>
</dbReference>
<evidence type="ECO:0000313" key="9">
    <source>
        <dbReference type="EMBL" id="KAJ3648648.1"/>
    </source>
</evidence>
<evidence type="ECO:0000256" key="2">
    <source>
        <dbReference type="ARBA" id="ARBA00022475"/>
    </source>
</evidence>
<keyword evidence="7 8" id="KW-0807">Transducer</keyword>
<gene>
    <name evidence="9" type="ORF">Zmor_020436</name>
</gene>
<dbReference type="GO" id="GO:0050909">
    <property type="term" value="P:sensory perception of taste"/>
    <property type="evidence" value="ECO:0007669"/>
    <property type="project" value="InterPro"/>
</dbReference>
<feature type="transmembrane region" description="Helical" evidence="8">
    <location>
        <begin position="273"/>
        <end position="296"/>
    </location>
</feature>
<comment type="caution">
    <text evidence="9">The sequence shown here is derived from an EMBL/GenBank/DDBJ whole genome shotgun (WGS) entry which is preliminary data.</text>
</comment>
<evidence type="ECO:0000313" key="10">
    <source>
        <dbReference type="Proteomes" id="UP001168821"/>
    </source>
</evidence>
<dbReference type="AlphaFoldDB" id="A0AA38I3L0"/>
<organism evidence="9 10">
    <name type="scientific">Zophobas morio</name>
    <dbReference type="NCBI Taxonomy" id="2755281"/>
    <lineage>
        <taxon>Eukaryota</taxon>
        <taxon>Metazoa</taxon>
        <taxon>Ecdysozoa</taxon>
        <taxon>Arthropoda</taxon>
        <taxon>Hexapoda</taxon>
        <taxon>Insecta</taxon>
        <taxon>Pterygota</taxon>
        <taxon>Neoptera</taxon>
        <taxon>Endopterygota</taxon>
        <taxon>Coleoptera</taxon>
        <taxon>Polyphaga</taxon>
        <taxon>Cucujiformia</taxon>
        <taxon>Tenebrionidae</taxon>
        <taxon>Zophobas</taxon>
    </lineage>
</organism>
<dbReference type="GO" id="GO:0030424">
    <property type="term" value="C:axon"/>
    <property type="evidence" value="ECO:0007669"/>
    <property type="project" value="TreeGrafter"/>
</dbReference>
<dbReference type="GO" id="GO:0007165">
    <property type="term" value="P:signal transduction"/>
    <property type="evidence" value="ECO:0007669"/>
    <property type="project" value="UniProtKB-KW"/>
</dbReference>
<protein>
    <recommendedName>
        <fullName evidence="8">Gustatory receptor</fullName>
    </recommendedName>
</protein>
<dbReference type="GO" id="GO:0030425">
    <property type="term" value="C:dendrite"/>
    <property type="evidence" value="ECO:0007669"/>
    <property type="project" value="TreeGrafter"/>
</dbReference>
<dbReference type="GO" id="GO:0007635">
    <property type="term" value="P:chemosensory behavior"/>
    <property type="evidence" value="ECO:0007669"/>
    <property type="project" value="TreeGrafter"/>
</dbReference>
<evidence type="ECO:0000256" key="5">
    <source>
        <dbReference type="ARBA" id="ARBA00023136"/>
    </source>
</evidence>
<evidence type="ECO:0000256" key="7">
    <source>
        <dbReference type="ARBA" id="ARBA00023224"/>
    </source>
</evidence>
<evidence type="ECO:0000256" key="8">
    <source>
        <dbReference type="RuleBase" id="RU363108"/>
    </source>
</evidence>
<feature type="transmembrane region" description="Helical" evidence="8">
    <location>
        <begin position="74"/>
        <end position="91"/>
    </location>
</feature>
<reference evidence="9" key="1">
    <citation type="journal article" date="2023" name="G3 (Bethesda)">
        <title>Whole genome assemblies of Zophobas morio and Tenebrio molitor.</title>
        <authorList>
            <person name="Kaur S."/>
            <person name="Stinson S.A."/>
            <person name="diCenzo G.C."/>
        </authorList>
    </citation>
    <scope>NUCLEOTIDE SEQUENCE</scope>
    <source>
        <strain evidence="9">QUZm001</strain>
    </source>
</reference>
<dbReference type="PANTHER" id="PTHR21143:SF133">
    <property type="entry name" value="GUSTATORY AND PHEROMONE RECEPTOR 32A-RELATED"/>
    <property type="match status" value="1"/>
</dbReference>